<protein>
    <submittedName>
        <fullName evidence="2">Uncharacterized protein</fullName>
    </submittedName>
</protein>
<accession>A0ABT1ZNB8</accession>
<keyword evidence="3" id="KW-1185">Reference proteome</keyword>
<comment type="caution">
    <text evidence="2">The sequence shown here is derived from an EMBL/GenBank/DDBJ whole genome shotgun (WGS) entry which is preliminary data.</text>
</comment>
<dbReference type="RefSeq" id="WP_258815827.1">
    <property type="nucleotide sequence ID" value="NZ_JANUGW010000004.1"/>
</dbReference>
<sequence>MKESRPSTTFRGLPLTPEQDSEIRHYIHTRERSGAPWDTPELAAMLADMLDPPELAVEERKSIDDCTRTEHATALSGADTDAVPSDAGQRGA</sequence>
<evidence type="ECO:0000313" key="2">
    <source>
        <dbReference type="EMBL" id="MCS0581209.1"/>
    </source>
</evidence>
<gene>
    <name evidence="2" type="ORF">NX784_06365</name>
</gene>
<reference evidence="2 3" key="1">
    <citation type="submission" date="2022-08" db="EMBL/GenBank/DDBJ databases">
        <title>Reclassification of Massilia species as members of the genera Telluria, Duganella, Pseudoduganella, Mokoshia gen. nov. and Zemynaea gen. nov. using orthogonal and non-orthogonal genome-based approaches.</title>
        <authorList>
            <person name="Bowman J.P."/>
        </authorList>
    </citation>
    <scope>NUCLEOTIDE SEQUENCE [LARGE SCALE GENOMIC DNA]</scope>
    <source>
        <strain evidence="2 3">JCM 31316</strain>
    </source>
</reference>
<proteinExistence type="predicted"/>
<dbReference type="EMBL" id="JANUGW010000004">
    <property type="protein sequence ID" value="MCS0581209.1"/>
    <property type="molecule type" value="Genomic_DNA"/>
</dbReference>
<name>A0ABT1ZNB8_9BURK</name>
<evidence type="ECO:0000313" key="3">
    <source>
        <dbReference type="Proteomes" id="UP001204151"/>
    </source>
</evidence>
<evidence type="ECO:0000256" key="1">
    <source>
        <dbReference type="SAM" id="MobiDB-lite"/>
    </source>
</evidence>
<feature type="region of interest" description="Disordered" evidence="1">
    <location>
        <begin position="69"/>
        <end position="92"/>
    </location>
</feature>
<organism evidence="2 3">
    <name type="scientific">Massilia pinisoli</name>
    <dbReference type="NCBI Taxonomy" id="1772194"/>
    <lineage>
        <taxon>Bacteria</taxon>
        <taxon>Pseudomonadati</taxon>
        <taxon>Pseudomonadota</taxon>
        <taxon>Betaproteobacteria</taxon>
        <taxon>Burkholderiales</taxon>
        <taxon>Oxalobacteraceae</taxon>
        <taxon>Telluria group</taxon>
        <taxon>Massilia</taxon>
    </lineage>
</organism>
<dbReference type="Proteomes" id="UP001204151">
    <property type="component" value="Unassembled WGS sequence"/>
</dbReference>